<evidence type="ECO:0000313" key="2">
    <source>
        <dbReference type="EMBL" id="MPL98077.1"/>
    </source>
</evidence>
<dbReference type="NCBIfam" id="TIGR04456">
    <property type="entry name" value="LruC_dom"/>
    <property type="match status" value="1"/>
</dbReference>
<name>A0A644W3A6_9ZZZZ</name>
<gene>
    <name evidence="2" type="ORF">SDC9_44275</name>
</gene>
<dbReference type="Pfam" id="PF16130">
    <property type="entry name" value="DUF4842"/>
    <property type="match status" value="1"/>
</dbReference>
<dbReference type="AlphaFoldDB" id="A0A644W3A6"/>
<sequence>MLSQKLKNINSLIMRSCAIVISLLILASCVKFPEETYVSPLSVPADFNWKSIKAKPVSVNTIATILNEEGDTVAYFIPPGDYSINVGMNDTLKIIAEDSNPLTKALSGNIKEVIYFPAKGKYSTIMFEDLFPIKGDMDMNDVVFGLNIEYFLDNQARVLGFRMNIQPRATGSSYQAIGLAATISSLDKKVSIVKEIIHSSDPRLSRFFSVNSTKDGYTPEVGQSKYEVIPITGDFRSNFAQTTQLFINVRNIDQEVKPENFSVTVEFNSEDKMPASDFTFLEELQQGKFNLDIFAVFGQRGREVHFKGQKPTDNFNFQFLLSTMTGDFSTVDNWVWAILSDKSIRHQQEFVKIYNAYPNFKTWAEGEISIGSDWHIPSVKDSLYTRLDFSYVN</sequence>
<reference evidence="2" key="1">
    <citation type="submission" date="2019-08" db="EMBL/GenBank/DDBJ databases">
        <authorList>
            <person name="Kucharzyk K."/>
            <person name="Murdoch R.W."/>
            <person name="Higgins S."/>
            <person name="Loffler F."/>
        </authorList>
    </citation>
    <scope>NUCLEOTIDE SEQUENCE</scope>
</reference>
<comment type="caution">
    <text evidence="2">The sequence shown here is derived from an EMBL/GenBank/DDBJ whole genome shotgun (WGS) entry which is preliminary data.</text>
</comment>
<proteinExistence type="predicted"/>
<dbReference type="PROSITE" id="PS51257">
    <property type="entry name" value="PROKAR_LIPOPROTEIN"/>
    <property type="match status" value="1"/>
</dbReference>
<dbReference type="InterPro" id="IPR032295">
    <property type="entry name" value="DUF4842"/>
</dbReference>
<accession>A0A644W3A6</accession>
<dbReference type="EMBL" id="VSSQ01000589">
    <property type="protein sequence ID" value="MPL98077.1"/>
    <property type="molecule type" value="Genomic_DNA"/>
</dbReference>
<dbReference type="InterPro" id="IPR031025">
    <property type="entry name" value="LruC_dom"/>
</dbReference>
<feature type="domain" description="DUF4842" evidence="1">
    <location>
        <begin position="158"/>
        <end position="374"/>
    </location>
</feature>
<protein>
    <recommendedName>
        <fullName evidence="1">DUF4842 domain-containing protein</fullName>
    </recommendedName>
</protein>
<organism evidence="2">
    <name type="scientific">bioreactor metagenome</name>
    <dbReference type="NCBI Taxonomy" id="1076179"/>
    <lineage>
        <taxon>unclassified sequences</taxon>
        <taxon>metagenomes</taxon>
        <taxon>ecological metagenomes</taxon>
    </lineage>
</organism>
<evidence type="ECO:0000259" key="1">
    <source>
        <dbReference type="Pfam" id="PF16130"/>
    </source>
</evidence>